<feature type="compositionally biased region" description="Polar residues" evidence="1">
    <location>
        <begin position="1"/>
        <end position="10"/>
    </location>
</feature>
<dbReference type="OrthoDB" id="1937290at2759"/>
<reference evidence="3" key="1">
    <citation type="submission" date="2020-01" db="EMBL/GenBank/DDBJ databases">
        <authorList>
            <person name="Mishra B."/>
        </authorList>
    </citation>
    <scope>NUCLEOTIDE SEQUENCE [LARGE SCALE GENOMIC DNA]</scope>
</reference>
<dbReference type="Proteomes" id="UP000467841">
    <property type="component" value="Unassembled WGS sequence"/>
</dbReference>
<dbReference type="EMBL" id="CACVBM020001229">
    <property type="protein sequence ID" value="CAA7040561.1"/>
    <property type="molecule type" value="Genomic_DNA"/>
</dbReference>
<proteinExistence type="predicted"/>
<organism evidence="3 4">
    <name type="scientific">Microthlaspi erraticum</name>
    <dbReference type="NCBI Taxonomy" id="1685480"/>
    <lineage>
        <taxon>Eukaryota</taxon>
        <taxon>Viridiplantae</taxon>
        <taxon>Streptophyta</taxon>
        <taxon>Embryophyta</taxon>
        <taxon>Tracheophyta</taxon>
        <taxon>Spermatophyta</taxon>
        <taxon>Magnoliopsida</taxon>
        <taxon>eudicotyledons</taxon>
        <taxon>Gunneridae</taxon>
        <taxon>Pentapetalae</taxon>
        <taxon>rosids</taxon>
        <taxon>malvids</taxon>
        <taxon>Brassicales</taxon>
        <taxon>Brassicaceae</taxon>
        <taxon>Coluteocarpeae</taxon>
        <taxon>Microthlaspi</taxon>
    </lineage>
</organism>
<evidence type="ECO:0000313" key="4">
    <source>
        <dbReference type="Proteomes" id="UP000467841"/>
    </source>
</evidence>
<dbReference type="PANTHER" id="PTHR32166:SF81">
    <property type="entry name" value="OS06G0658400 PROTEIN"/>
    <property type="match status" value="1"/>
</dbReference>
<keyword evidence="4" id="KW-1185">Reference proteome</keyword>
<protein>
    <recommendedName>
        <fullName evidence="2">DUF659 domain-containing protein</fullName>
    </recommendedName>
</protein>
<evidence type="ECO:0000256" key="1">
    <source>
        <dbReference type="SAM" id="MobiDB-lite"/>
    </source>
</evidence>
<feature type="domain" description="DUF659" evidence="2">
    <location>
        <begin position="180"/>
        <end position="259"/>
    </location>
</feature>
<dbReference type="AlphaFoldDB" id="A0A6D2JKU8"/>
<evidence type="ECO:0000259" key="2">
    <source>
        <dbReference type="Pfam" id="PF04937"/>
    </source>
</evidence>
<dbReference type="InterPro" id="IPR007021">
    <property type="entry name" value="DUF659"/>
</dbReference>
<feature type="region of interest" description="Disordered" evidence="1">
    <location>
        <begin position="1"/>
        <end position="24"/>
    </location>
</feature>
<comment type="caution">
    <text evidence="3">The sequence shown here is derived from an EMBL/GenBank/DDBJ whole genome shotgun (WGS) entry which is preliminary data.</text>
</comment>
<accession>A0A6D2JKU8</accession>
<sequence>MSTQEQNNTGSSSSTPDQSDSEGTAPLWKYVTKLDKQGLTGGTWKFECTFYKIIRQGSYSRVKGHLLAVPQSGVAACTKVTRPQRQAMKKLEEEFLKKKSESGAREVPLACETENSAKRRRSSFSPIVAAFGVEVREQLDQEIARMFYTGGLLFNLARNPYYHRSYQFAAAQRIDGYVPPGYNKLRTTLMDKEKAKVEKHLMVLKSTWKERGVSIVSDGWSDPTRKPLINFIATSANAPLFLKAVNCLGEVKDKFFIAERGH</sequence>
<evidence type="ECO:0000313" key="3">
    <source>
        <dbReference type="EMBL" id="CAA7040561.1"/>
    </source>
</evidence>
<dbReference type="PANTHER" id="PTHR32166">
    <property type="entry name" value="OSJNBA0013A04.12 PROTEIN"/>
    <property type="match status" value="1"/>
</dbReference>
<dbReference type="Pfam" id="PF04937">
    <property type="entry name" value="DUF659"/>
    <property type="match status" value="1"/>
</dbReference>
<name>A0A6D2JKU8_9BRAS</name>
<gene>
    <name evidence="3" type="ORF">MERR_LOCUS27796</name>
</gene>